<comment type="caution">
    <text evidence="1">The sequence shown here is derived from an EMBL/GenBank/DDBJ whole genome shotgun (WGS) entry which is preliminary data.</text>
</comment>
<keyword evidence="2" id="KW-1185">Reference proteome</keyword>
<dbReference type="RefSeq" id="WP_405337554.1">
    <property type="nucleotide sequence ID" value="NZ_JBANFI010000002.1"/>
</dbReference>
<name>A0ABW8PWQ1_9GAMM</name>
<proteinExistence type="predicted"/>
<dbReference type="Proteomes" id="UP001621714">
    <property type="component" value="Unassembled WGS sequence"/>
</dbReference>
<sequence length="228" mass="25560">MQPVGTNNLFNSMAFQSFTEKSNQQLVDPQRYADFTVEVGEETSSRGILGGVLSQEDYDKFMEIIKDFNVLDASTNEMKQLRSQLIQAELMDYEVGSTFSGPATFALDKNPENYDKKYNQLGYQFGKLPRYAGKEYDQVRDKVIDAFKIVAAVANSSPATGQTISPDVGYTLETPAGVQVNISEFAQRLAAGEDIEEDKEPDLMEIIKALQLAAQMRREAEQHNEEKE</sequence>
<evidence type="ECO:0000313" key="1">
    <source>
        <dbReference type="EMBL" id="MFK7160241.1"/>
    </source>
</evidence>
<reference evidence="1 2" key="1">
    <citation type="submission" date="2024-02" db="EMBL/GenBank/DDBJ databases">
        <title>Marinospirillum sp. MEB 164 isolated from Lonar lake sediment.</title>
        <authorList>
            <person name="Joshi A."/>
            <person name="Thite S."/>
        </authorList>
    </citation>
    <scope>NUCLEOTIDE SEQUENCE [LARGE SCALE GENOMIC DNA]</scope>
    <source>
        <strain evidence="1 2">MEB164</strain>
    </source>
</reference>
<evidence type="ECO:0000313" key="2">
    <source>
        <dbReference type="Proteomes" id="UP001621714"/>
    </source>
</evidence>
<gene>
    <name evidence="1" type="ORF">V6U78_04230</name>
</gene>
<protein>
    <submittedName>
        <fullName evidence="1">Uncharacterized protein</fullName>
    </submittedName>
</protein>
<accession>A0ABW8PWQ1</accession>
<organism evidence="1 2">
    <name type="scientific">Marinospirillum alkalitolerans</name>
    <dbReference type="NCBI Taxonomy" id="3123374"/>
    <lineage>
        <taxon>Bacteria</taxon>
        <taxon>Pseudomonadati</taxon>
        <taxon>Pseudomonadota</taxon>
        <taxon>Gammaproteobacteria</taxon>
        <taxon>Oceanospirillales</taxon>
        <taxon>Oceanospirillaceae</taxon>
        <taxon>Marinospirillum</taxon>
    </lineage>
</organism>
<dbReference type="EMBL" id="JBANFI010000002">
    <property type="protein sequence ID" value="MFK7160241.1"/>
    <property type="molecule type" value="Genomic_DNA"/>
</dbReference>